<evidence type="ECO:0000256" key="1">
    <source>
        <dbReference type="SAM" id="Phobius"/>
    </source>
</evidence>
<reference evidence="2" key="1">
    <citation type="submission" date="2020-10" db="EMBL/GenBank/DDBJ databases">
        <authorList>
            <person name="Han B."/>
            <person name="Lu T."/>
            <person name="Zhao Q."/>
            <person name="Huang X."/>
            <person name="Zhao Y."/>
        </authorList>
    </citation>
    <scope>NUCLEOTIDE SEQUENCE</scope>
</reference>
<gene>
    <name evidence="2" type="ORF">NCGR_LOCUS63297</name>
</gene>
<evidence type="ECO:0000313" key="3">
    <source>
        <dbReference type="Proteomes" id="UP000604825"/>
    </source>
</evidence>
<name>A0A811S9D8_9POAL</name>
<keyword evidence="1" id="KW-1133">Transmembrane helix</keyword>
<keyword evidence="1" id="KW-0812">Transmembrane</keyword>
<protein>
    <submittedName>
        <fullName evidence="2">Uncharacterized protein</fullName>
    </submittedName>
</protein>
<dbReference type="AlphaFoldDB" id="A0A811S9D8"/>
<keyword evidence="1" id="KW-0472">Membrane</keyword>
<dbReference type="Proteomes" id="UP000604825">
    <property type="component" value="Unassembled WGS sequence"/>
</dbReference>
<keyword evidence="3" id="KW-1185">Reference proteome</keyword>
<sequence length="121" mass="13181">MQSALRSATRRVVGISSRRGVATTTTKAATATAREPERDLVAENEKAWVAALVQREVRAQMVAVEERRITRDRLRAVVEESASRRRRLADEVELWAGYCACSAALGGWAVGAGLAILLFAL</sequence>
<proteinExistence type="predicted"/>
<organism evidence="2 3">
    <name type="scientific">Miscanthus lutarioriparius</name>
    <dbReference type="NCBI Taxonomy" id="422564"/>
    <lineage>
        <taxon>Eukaryota</taxon>
        <taxon>Viridiplantae</taxon>
        <taxon>Streptophyta</taxon>
        <taxon>Embryophyta</taxon>
        <taxon>Tracheophyta</taxon>
        <taxon>Spermatophyta</taxon>
        <taxon>Magnoliopsida</taxon>
        <taxon>Liliopsida</taxon>
        <taxon>Poales</taxon>
        <taxon>Poaceae</taxon>
        <taxon>PACMAD clade</taxon>
        <taxon>Panicoideae</taxon>
        <taxon>Andropogonodae</taxon>
        <taxon>Andropogoneae</taxon>
        <taxon>Saccharinae</taxon>
        <taxon>Miscanthus</taxon>
    </lineage>
</organism>
<feature type="transmembrane region" description="Helical" evidence="1">
    <location>
        <begin position="94"/>
        <end position="120"/>
    </location>
</feature>
<comment type="caution">
    <text evidence="2">The sequence shown here is derived from an EMBL/GenBank/DDBJ whole genome shotgun (WGS) entry which is preliminary data.</text>
</comment>
<accession>A0A811S9D8</accession>
<evidence type="ECO:0000313" key="2">
    <source>
        <dbReference type="EMBL" id="CAD6339199.1"/>
    </source>
</evidence>
<dbReference type="EMBL" id="CAJGYO010000019">
    <property type="protein sequence ID" value="CAD6339199.1"/>
    <property type="molecule type" value="Genomic_DNA"/>
</dbReference>